<keyword evidence="2" id="KW-1185">Reference proteome</keyword>
<proteinExistence type="predicted"/>
<evidence type="ECO:0000313" key="3">
    <source>
        <dbReference type="WBParaSite" id="OFLC_0000801701-mRNA-1"/>
    </source>
</evidence>
<dbReference type="InterPro" id="IPR004245">
    <property type="entry name" value="DUF229"/>
</dbReference>
<dbReference type="PANTHER" id="PTHR10974">
    <property type="entry name" value="FI08016P-RELATED"/>
    <property type="match status" value="1"/>
</dbReference>
<dbReference type="PANTHER" id="PTHR10974:SF6">
    <property type="entry name" value="PROTEIN CBG19234"/>
    <property type="match status" value="1"/>
</dbReference>
<organism evidence="3">
    <name type="scientific">Onchocerca flexuosa</name>
    <dbReference type="NCBI Taxonomy" id="387005"/>
    <lineage>
        <taxon>Eukaryota</taxon>
        <taxon>Metazoa</taxon>
        <taxon>Ecdysozoa</taxon>
        <taxon>Nematoda</taxon>
        <taxon>Chromadorea</taxon>
        <taxon>Rhabditida</taxon>
        <taxon>Spirurina</taxon>
        <taxon>Spiruromorpha</taxon>
        <taxon>Filarioidea</taxon>
        <taxon>Onchocercidae</taxon>
        <taxon>Onchocerca</taxon>
    </lineage>
</organism>
<dbReference type="STRING" id="387005.A0A183HKK6"/>
<dbReference type="EMBL" id="UZAJ01008767">
    <property type="protein sequence ID" value="VDO53671.1"/>
    <property type="molecule type" value="Genomic_DNA"/>
</dbReference>
<sequence>MPNMASLDDGNLIVHGELESWKQVRVPKHQCYYQGLSGGLYPNISWYQLIGDLVEIPPNKRLLVPYDQFIVRCYNKTLLGKISNEPFYNESIFYERAFVTFSKMDNMEKPSLNILVLDSISRNQFLRHMHKTVAYMKRLGFITLEGYTKVGDNSAVNLLPILAGKSILPQIGGNGDEILPQNKIVSLENIEFLWTMMKGAICLQK</sequence>
<reference evidence="1 2" key="2">
    <citation type="submission" date="2018-11" db="EMBL/GenBank/DDBJ databases">
        <authorList>
            <consortium name="Pathogen Informatics"/>
        </authorList>
    </citation>
    <scope>NUCLEOTIDE SEQUENCE [LARGE SCALE GENOMIC DNA]</scope>
</reference>
<accession>A0A183HKK6</accession>
<dbReference type="AlphaFoldDB" id="A0A183HKK6"/>
<gene>
    <name evidence="1" type="ORF">OFLC_LOCUS8018</name>
</gene>
<reference evidence="3" key="1">
    <citation type="submission" date="2016-06" db="UniProtKB">
        <authorList>
            <consortium name="WormBaseParasite"/>
        </authorList>
    </citation>
    <scope>IDENTIFICATION</scope>
</reference>
<dbReference type="Proteomes" id="UP000267606">
    <property type="component" value="Unassembled WGS sequence"/>
</dbReference>
<dbReference type="GO" id="GO:0005615">
    <property type="term" value="C:extracellular space"/>
    <property type="evidence" value="ECO:0007669"/>
    <property type="project" value="TreeGrafter"/>
</dbReference>
<dbReference type="Pfam" id="PF02995">
    <property type="entry name" value="DUF229"/>
    <property type="match status" value="1"/>
</dbReference>
<evidence type="ECO:0000313" key="1">
    <source>
        <dbReference type="EMBL" id="VDO53671.1"/>
    </source>
</evidence>
<name>A0A183HKK6_9BILA</name>
<protein>
    <submittedName>
        <fullName evidence="3">Type II protein arginine methyltransferase</fullName>
    </submittedName>
</protein>
<evidence type="ECO:0000313" key="2">
    <source>
        <dbReference type="Proteomes" id="UP000267606"/>
    </source>
</evidence>
<dbReference type="WBParaSite" id="OFLC_0000801701-mRNA-1">
    <property type="protein sequence ID" value="OFLC_0000801701-mRNA-1"/>
    <property type="gene ID" value="OFLC_0000801701"/>
</dbReference>